<evidence type="ECO:0000313" key="1">
    <source>
        <dbReference type="EMBL" id="RCX28443.1"/>
    </source>
</evidence>
<evidence type="ECO:0008006" key="3">
    <source>
        <dbReference type="Google" id="ProtNLM"/>
    </source>
</evidence>
<dbReference type="InterPro" id="IPR047755">
    <property type="entry name" value="OrtA"/>
</dbReference>
<dbReference type="OrthoDB" id="3712030at2"/>
<sequence length="111" mass="11307">MTGTVAAGSWVEIGAVVLAPDARAPQVPDDTRTVPLELRAKGFLAAPARVGERVEILTAAGRRLAGTLVAANPAYRHGFGAPIPALAGVGREARALLERDAEADGSGEGEP</sequence>
<organism evidence="1 2">
    <name type="scientific">Thioalbus denitrificans</name>
    <dbReference type="NCBI Taxonomy" id="547122"/>
    <lineage>
        <taxon>Bacteria</taxon>
        <taxon>Pseudomonadati</taxon>
        <taxon>Pseudomonadota</taxon>
        <taxon>Gammaproteobacteria</taxon>
        <taxon>Chromatiales</taxon>
        <taxon>Ectothiorhodospiraceae</taxon>
        <taxon>Thioalbus</taxon>
    </lineage>
</organism>
<gene>
    <name evidence="1" type="ORF">DFQ59_107192</name>
</gene>
<keyword evidence="2" id="KW-1185">Reference proteome</keyword>
<comment type="caution">
    <text evidence="1">The sequence shown here is derived from an EMBL/GenBank/DDBJ whole genome shotgun (WGS) entry which is preliminary data.</text>
</comment>
<dbReference type="RefSeq" id="WP_114280372.1">
    <property type="nucleotide sequence ID" value="NZ_QPJY01000007.1"/>
</dbReference>
<reference evidence="1 2" key="1">
    <citation type="submission" date="2018-07" db="EMBL/GenBank/DDBJ databases">
        <title>Genomic Encyclopedia of Type Strains, Phase IV (KMG-IV): sequencing the most valuable type-strain genomes for metagenomic binning, comparative biology and taxonomic classification.</title>
        <authorList>
            <person name="Goeker M."/>
        </authorList>
    </citation>
    <scope>NUCLEOTIDE SEQUENCE [LARGE SCALE GENOMIC DNA]</scope>
    <source>
        <strain evidence="1 2">DSM 26407</strain>
    </source>
</reference>
<dbReference type="Proteomes" id="UP000252707">
    <property type="component" value="Unassembled WGS sequence"/>
</dbReference>
<accession>A0A369C3U5</accession>
<dbReference type="Pfam" id="PF22010">
    <property type="entry name" value="OrtA"/>
    <property type="match status" value="1"/>
</dbReference>
<name>A0A369C3U5_9GAMM</name>
<evidence type="ECO:0000313" key="2">
    <source>
        <dbReference type="Proteomes" id="UP000252707"/>
    </source>
</evidence>
<dbReference type="AlphaFoldDB" id="A0A369C3U5"/>
<protein>
    <recommendedName>
        <fullName evidence="3">2-amino-4-ketopentanoate thiolase</fullName>
    </recommendedName>
</protein>
<dbReference type="EMBL" id="QPJY01000007">
    <property type="protein sequence ID" value="RCX28443.1"/>
    <property type="molecule type" value="Genomic_DNA"/>
</dbReference>
<proteinExistence type="predicted"/>
<dbReference type="NCBIfam" id="NF040739">
    <property type="entry name" value="ornith_OrtA"/>
    <property type="match status" value="1"/>
</dbReference>